<evidence type="ECO:0000313" key="3">
    <source>
        <dbReference type="EMBL" id="WWC69004.1"/>
    </source>
</evidence>
<gene>
    <name evidence="2" type="ORF">I206_03291</name>
    <name evidence="3" type="ORF">I206_102940</name>
</gene>
<reference evidence="3" key="2">
    <citation type="submission" date="2013-07" db="EMBL/GenBank/DDBJ databases">
        <authorList>
            <consortium name="The Broad Institute Genome Sequencing Platform"/>
            <person name="Cuomo C."/>
            <person name="Litvintseva A."/>
            <person name="Chen Y."/>
            <person name="Heitman J."/>
            <person name="Sun S."/>
            <person name="Springer D."/>
            <person name="Dromer F."/>
            <person name="Young S.K."/>
            <person name="Zeng Q."/>
            <person name="Gargeya S."/>
            <person name="Fitzgerald M."/>
            <person name="Abouelleil A."/>
            <person name="Alvarado L."/>
            <person name="Berlin A.M."/>
            <person name="Chapman S.B."/>
            <person name="Dewar J."/>
            <person name="Goldberg J."/>
            <person name="Griggs A."/>
            <person name="Gujja S."/>
            <person name="Hansen M."/>
            <person name="Howarth C."/>
            <person name="Imamovic A."/>
            <person name="Larimer J."/>
            <person name="McCowan C."/>
            <person name="Murphy C."/>
            <person name="Pearson M."/>
            <person name="Priest M."/>
            <person name="Roberts A."/>
            <person name="Saif S."/>
            <person name="Shea T."/>
            <person name="Sykes S."/>
            <person name="Wortman J."/>
            <person name="Nusbaum C."/>
            <person name="Birren B."/>
        </authorList>
    </citation>
    <scope>NUCLEOTIDE SEQUENCE</scope>
    <source>
        <strain evidence="3">CBS 10737</strain>
    </source>
</reference>
<dbReference type="EMBL" id="CP144521">
    <property type="protein sequence ID" value="WWC69004.1"/>
    <property type="molecule type" value="Genomic_DNA"/>
</dbReference>
<feature type="compositionally biased region" description="Polar residues" evidence="1">
    <location>
        <begin position="266"/>
        <end position="275"/>
    </location>
</feature>
<proteinExistence type="predicted"/>
<feature type="compositionally biased region" description="Basic residues" evidence="1">
    <location>
        <begin position="144"/>
        <end position="157"/>
    </location>
</feature>
<name>A0A1B9I6R3_9TREE</name>
<protein>
    <submittedName>
        <fullName evidence="2">Uncharacterized protein</fullName>
    </submittedName>
</protein>
<dbReference type="EMBL" id="KI894009">
    <property type="protein sequence ID" value="OCF51225.1"/>
    <property type="molecule type" value="Genomic_DNA"/>
</dbReference>
<reference evidence="3" key="4">
    <citation type="submission" date="2024-02" db="EMBL/GenBank/DDBJ databases">
        <title>Comparative genomics of Cryptococcus and Kwoniella reveals pathogenesis evolution and contrasting modes of karyotype evolution via chromosome fusion or intercentromeric recombination.</title>
        <authorList>
            <person name="Coelho M.A."/>
            <person name="David-Palma M."/>
            <person name="Shea T."/>
            <person name="Bowers K."/>
            <person name="McGinley-Smith S."/>
            <person name="Mohammad A.W."/>
            <person name="Gnirke A."/>
            <person name="Yurkov A.M."/>
            <person name="Nowrousian M."/>
            <person name="Sun S."/>
            <person name="Cuomo C.A."/>
            <person name="Heitman J."/>
        </authorList>
    </citation>
    <scope>NUCLEOTIDE SEQUENCE</scope>
    <source>
        <strain evidence="3">CBS 10737</strain>
    </source>
</reference>
<accession>A0A1B9I6R3</accession>
<dbReference type="GeneID" id="30171660"/>
<feature type="compositionally biased region" description="Low complexity" evidence="1">
    <location>
        <begin position="160"/>
        <end position="192"/>
    </location>
</feature>
<dbReference type="OrthoDB" id="2563446at2759"/>
<sequence length="566" mass="64512">MTRDLGERAQDFREQWLAPSGGWLGEIVMIISDSTGVWDLIISSGIFVGSWIILRTSPMEISLILALGFDLSIPLQYYNDEYLSTTHELHLQNYWPTFMIGCIVEGVSFFLLHPDLFTLIVCIKTTFLLIIWLSKDQEGLSIKPRKLAKARRSHKPSPKTPSSDSDSDVSPNKSNKPNKPSSSSPQSNMPKSKYLKNPHKYLKRAGYVDPAIAGMILSLNQLKDKEKAKKQFKAWVREKNPEEIKRRNKQYSERARQAGWKDDSSAKNGDSNSGQVEPIDEEPPNMPTSYFIPTSKAYSELKKAGYEDPAIAGMLIGLNSIDKKTAMKNFKIWTEEKDPNQIKRRNKQHGEIAKQKGYPDKAKMNKSVGGNPYNKLKQKLGIPKMIDILKNPESEEEIIKVINTLKQLGINIQNDVFKDGYMESDGKGGFRDIILKQDDIKNLIQKMRHKEFSKEQMNQWIGYLTQPLSHNEFEENVIPLGKRLNCSIGHGYHGTGPHQFDPAKLNQIKDQIQDKTGVNTSLLDHLILEAINIKDPQKAQDRLNRLARDGITKAEFEKYRKEIDWS</sequence>
<dbReference type="AlphaFoldDB" id="A0A1B9I6R3"/>
<reference evidence="2" key="3">
    <citation type="submission" date="2016-07" db="EMBL/GenBank/DDBJ databases">
        <title>Evolution of pathogenesis and genome organization in the Tremellales.</title>
        <authorList>
            <person name="Cuomo C."/>
            <person name="Litvintseva A."/>
            <person name="Heitman J."/>
            <person name="Chen Y."/>
            <person name="Sun S."/>
            <person name="Springer D."/>
            <person name="Dromer F."/>
            <person name="Young S."/>
            <person name="Zeng Q."/>
            <person name="Chapman S."/>
            <person name="Gujja S."/>
            <person name="Saif S."/>
            <person name="Birren B."/>
        </authorList>
    </citation>
    <scope>NUCLEOTIDE SEQUENCE</scope>
    <source>
        <strain evidence="2">CBS 10737</strain>
    </source>
</reference>
<dbReference type="Proteomes" id="UP000094020">
    <property type="component" value="Chromosome 3"/>
</dbReference>
<feature type="region of interest" description="Disordered" evidence="1">
    <location>
        <begin position="246"/>
        <end position="287"/>
    </location>
</feature>
<dbReference type="KEGG" id="kpin:30171660"/>
<organism evidence="2">
    <name type="scientific">Kwoniella pini CBS 10737</name>
    <dbReference type="NCBI Taxonomy" id="1296096"/>
    <lineage>
        <taxon>Eukaryota</taxon>
        <taxon>Fungi</taxon>
        <taxon>Dikarya</taxon>
        <taxon>Basidiomycota</taxon>
        <taxon>Agaricomycotina</taxon>
        <taxon>Tremellomycetes</taxon>
        <taxon>Tremellales</taxon>
        <taxon>Cryptococcaceae</taxon>
        <taxon>Kwoniella</taxon>
    </lineage>
</organism>
<feature type="compositionally biased region" description="Basic and acidic residues" evidence="1">
    <location>
        <begin position="246"/>
        <end position="265"/>
    </location>
</feature>
<keyword evidence="4" id="KW-1185">Reference proteome</keyword>
<feature type="region of interest" description="Disordered" evidence="1">
    <location>
        <begin position="144"/>
        <end position="194"/>
    </location>
</feature>
<evidence type="ECO:0000313" key="4">
    <source>
        <dbReference type="Proteomes" id="UP000094020"/>
    </source>
</evidence>
<evidence type="ECO:0000256" key="1">
    <source>
        <dbReference type="SAM" id="MobiDB-lite"/>
    </source>
</evidence>
<evidence type="ECO:0000313" key="2">
    <source>
        <dbReference type="EMBL" id="OCF51225.1"/>
    </source>
</evidence>
<dbReference type="RefSeq" id="XP_019012444.1">
    <property type="nucleotide sequence ID" value="XM_019155041.1"/>
</dbReference>
<reference evidence="2" key="1">
    <citation type="submission" date="2013-07" db="EMBL/GenBank/DDBJ databases">
        <title>The Genome Sequence of Cryptococcus pinus CBS10737.</title>
        <authorList>
            <consortium name="The Broad Institute Genome Sequencing Platform"/>
            <person name="Cuomo C."/>
            <person name="Litvintseva A."/>
            <person name="Chen Y."/>
            <person name="Heitman J."/>
            <person name="Sun S."/>
            <person name="Springer D."/>
            <person name="Dromer F."/>
            <person name="Young S.K."/>
            <person name="Zeng Q."/>
            <person name="Gargeya S."/>
            <person name="Fitzgerald M."/>
            <person name="Abouelleil A."/>
            <person name="Alvarado L."/>
            <person name="Berlin A.M."/>
            <person name="Chapman S.B."/>
            <person name="Dewar J."/>
            <person name="Goldberg J."/>
            <person name="Griggs A."/>
            <person name="Gujja S."/>
            <person name="Hansen M."/>
            <person name="Howarth C."/>
            <person name="Imamovic A."/>
            <person name="Larimer J."/>
            <person name="McCowan C."/>
            <person name="Murphy C."/>
            <person name="Pearson M."/>
            <person name="Priest M."/>
            <person name="Roberts A."/>
            <person name="Saif S."/>
            <person name="Shea T."/>
            <person name="Sykes S."/>
            <person name="Wortman J."/>
            <person name="Nusbaum C."/>
            <person name="Birren B."/>
        </authorList>
    </citation>
    <scope>NUCLEOTIDE SEQUENCE [LARGE SCALE GENOMIC DNA]</scope>
    <source>
        <strain evidence="2">CBS 10737</strain>
    </source>
</reference>